<reference evidence="5" key="1">
    <citation type="submission" date="2025-08" db="UniProtKB">
        <authorList>
            <consortium name="RefSeq"/>
        </authorList>
    </citation>
    <scope>IDENTIFICATION</scope>
</reference>
<evidence type="ECO:0000313" key="4">
    <source>
        <dbReference type="Proteomes" id="UP000189703"/>
    </source>
</evidence>
<feature type="region of interest" description="Disordered" evidence="1">
    <location>
        <begin position="1"/>
        <end position="42"/>
    </location>
</feature>
<dbReference type="FunCoup" id="A0A1U8BKI0">
    <property type="interactions" value="495"/>
</dbReference>
<name>A0A1U8BKI0_NELNU</name>
<organism evidence="4 5">
    <name type="scientific">Nelumbo nucifera</name>
    <name type="common">Sacred lotus</name>
    <dbReference type="NCBI Taxonomy" id="4432"/>
    <lineage>
        <taxon>Eukaryota</taxon>
        <taxon>Viridiplantae</taxon>
        <taxon>Streptophyta</taxon>
        <taxon>Embryophyta</taxon>
        <taxon>Tracheophyta</taxon>
        <taxon>Spermatophyta</taxon>
        <taxon>Magnoliopsida</taxon>
        <taxon>Proteales</taxon>
        <taxon>Nelumbonaceae</taxon>
        <taxon>Nelumbo</taxon>
    </lineage>
</organism>
<feature type="compositionally biased region" description="Pro residues" evidence="1">
    <location>
        <begin position="17"/>
        <end position="26"/>
    </location>
</feature>
<feature type="domain" description="HD-Zip IV C-terminal" evidence="3">
    <location>
        <begin position="215"/>
        <end position="255"/>
    </location>
</feature>
<protein>
    <submittedName>
        <fullName evidence="5">Uncharacterized protein LOC104611831 isoform X1</fullName>
    </submittedName>
</protein>
<dbReference type="Pfam" id="PF25797">
    <property type="entry name" value="PDF2_C"/>
    <property type="match status" value="1"/>
</dbReference>
<dbReference type="OrthoDB" id="1885101at2759"/>
<evidence type="ECO:0000313" key="5">
    <source>
        <dbReference type="RefSeq" id="XP_010277363.1"/>
    </source>
</evidence>
<proteinExistence type="predicted"/>
<gene>
    <name evidence="5" type="primary">LOC104611831</name>
</gene>
<accession>A0A1U8BKI0</accession>
<feature type="compositionally biased region" description="Basic residues" evidence="1">
    <location>
        <begin position="1"/>
        <end position="11"/>
    </location>
</feature>
<evidence type="ECO:0000259" key="3">
    <source>
        <dbReference type="Pfam" id="PF25797"/>
    </source>
</evidence>
<dbReference type="InterPro" id="IPR057993">
    <property type="entry name" value="HD-Zip_IV_C"/>
</dbReference>
<dbReference type="InParanoid" id="A0A1U8BKI0"/>
<dbReference type="InterPro" id="IPR040358">
    <property type="entry name" value="At4g22758-like"/>
</dbReference>
<dbReference type="KEGG" id="nnu:104611831"/>
<sequence length="289" mass="32281">MSERSFRRRILAKAPKTRPPSQPIPPPRRRTPTPCRSKPSKPIEVLERCSSEPILYTVGLALSDDENRSTSKSDVPLYRLQTCMDVFTAASSPLISPSPSSHNVERYNEEAKVVVSVTVEGSPGPVRTMVRLGSSVEDTIRLVVQKYSEEGRSPQLDLSAASSFQLHHSYFSLEKDQDSVAADPHLFSKDTSELMAFLCWTTPHACQMFENRTTTVTFQILVNNLPTAKFTVESVETVNNLISCTVLKIKAALHCENRVTVRRLKVRVLAVTVLTCLKTTNLTFVYPNK</sequence>
<dbReference type="Pfam" id="PF23156">
    <property type="entry name" value="DUF7054"/>
    <property type="match status" value="1"/>
</dbReference>
<dbReference type="eggNOG" id="KOG4197">
    <property type="taxonomic scope" value="Eukaryota"/>
</dbReference>
<dbReference type="Proteomes" id="UP000189703">
    <property type="component" value="Unplaced"/>
</dbReference>
<dbReference type="GeneID" id="104611831"/>
<evidence type="ECO:0000259" key="2">
    <source>
        <dbReference type="Pfam" id="PF23156"/>
    </source>
</evidence>
<dbReference type="PANTHER" id="PTHR33270:SF6">
    <property type="entry name" value="OS02G0448600 PROTEIN"/>
    <property type="match status" value="1"/>
</dbReference>
<dbReference type="PANTHER" id="PTHR33270">
    <property type="entry name" value="BNAC05G50380D PROTEIN"/>
    <property type="match status" value="1"/>
</dbReference>
<dbReference type="RefSeq" id="XP_010277363.1">
    <property type="nucleotide sequence ID" value="XM_010279061.2"/>
</dbReference>
<keyword evidence="4" id="KW-1185">Reference proteome</keyword>
<feature type="domain" description="DUF7054" evidence="2">
    <location>
        <begin position="110"/>
        <end position="175"/>
    </location>
</feature>
<dbReference type="InterPro" id="IPR055482">
    <property type="entry name" value="DUF7054"/>
</dbReference>
<dbReference type="AlphaFoldDB" id="A0A1U8BKI0"/>
<evidence type="ECO:0000256" key="1">
    <source>
        <dbReference type="SAM" id="MobiDB-lite"/>
    </source>
</evidence>